<dbReference type="AlphaFoldDB" id="S8EMP2"/>
<feature type="domain" description="OVATE" evidence="7">
    <location>
        <begin position="31"/>
        <end position="90"/>
    </location>
</feature>
<comment type="caution">
    <text evidence="8">The sequence shown here is derived from an EMBL/GenBank/DDBJ whole genome shotgun (WGS) entry which is preliminary data.</text>
</comment>
<evidence type="ECO:0000256" key="5">
    <source>
        <dbReference type="ARBA" id="ARBA00023242"/>
    </source>
</evidence>
<gene>
    <name evidence="8" type="ORF">M569_00800</name>
</gene>
<dbReference type="Proteomes" id="UP000015453">
    <property type="component" value="Unassembled WGS sequence"/>
</dbReference>
<protein>
    <recommendedName>
        <fullName evidence="6">Transcription repressor</fullName>
    </recommendedName>
    <alternativeName>
        <fullName evidence="6">Ovate family protein</fullName>
    </alternativeName>
</protein>
<keyword evidence="4 6" id="KW-0804">Transcription</keyword>
<dbReference type="InterPro" id="IPR006458">
    <property type="entry name" value="Ovate_C"/>
</dbReference>
<evidence type="ECO:0000259" key="7">
    <source>
        <dbReference type="PROSITE" id="PS51754"/>
    </source>
</evidence>
<dbReference type="PROSITE" id="PS51754">
    <property type="entry name" value="OVATE"/>
    <property type="match status" value="1"/>
</dbReference>
<dbReference type="PANTHER" id="PTHR33057:SF82">
    <property type="entry name" value="TRANSCRIPTION REPRESSOR OFP5"/>
    <property type="match status" value="1"/>
</dbReference>
<evidence type="ECO:0000256" key="4">
    <source>
        <dbReference type="ARBA" id="ARBA00023163"/>
    </source>
</evidence>
<evidence type="ECO:0000313" key="9">
    <source>
        <dbReference type="Proteomes" id="UP000015453"/>
    </source>
</evidence>
<evidence type="ECO:0000256" key="6">
    <source>
        <dbReference type="RuleBase" id="RU367028"/>
    </source>
</evidence>
<dbReference type="InterPro" id="IPR038933">
    <property type="entry name" value="Ovate"/>
</dbReference>
<dbReference type="EMBL" id="AUSU01000232">
    <property type="protein sequence ID" value="EPS73962.1"/>
    <property type="molecule type" value="Genomic_DNA"/>
</dbReference>
<organism evidence="8 9">
    <name type="scientific">Genlisea aurea</name>
    <dbReference type="NCBI Taxonomy" id="192259"/>
    <lineage>
        <taxon>Eukaryota</taxon>
        <taxon>Viridiplantae</taxon>
        <taxon>Streptophyta</taxon>
        <taxon>Embryophyta</taxon>
        <taxon>Tracheophyta</taxon>
        <taxon>Spermatophyta</taxon>
        <taxon>Magnoliopsida</taxon>
        <taxon>eudicotyledons</taxon>
        <taxon>Gunneridae</taxon>
        <taxon>Pentapetalae</taxon>
        <taxon>asterids</taxon>
        <taxon>lamiids</taxon>
        <taxon>Lamiales</taxon>
        <taxon>Lentibulariaceae</taxon>
        <taxon>Genlisea</taxon>
    </lineage>
</organism>
<proteinExistence type="predicted"/>
<keyword evidence="3 6" id="KW-0805">Transcription regulation</keyword>
<keyword evidence="2 6" id="KW-0678">Repressor</keyword>
<feature type="non-terminal residue" evidence="8">
    <location>
        <position position="1"/>
    </location>
</feature>
<comment type="subcellular location">
    <subcellularLocation>
        <location evidence="1 6">Nucleus</location>
    </subcellularLocation>
</comment>
<evidence type="ECO:0000256" key="2">
    <source>
        <dbReference type="ARBA" id="ARBA00022491"/>
    </source>
</evidence>
<feature type="non-terminal residue" evidence="8">
    <location>
        <position position="91"/>
    </location>
</feature>
<keyword evidence="5 6" id="KW-0539">Nucleus</keyword>
<dbReference type="PANTHER" id="PTHR33057">
    <property type="entry name" value="TRANSCRIPTION REPRESSOR OFP7-RELATED"/>
    <property type="match status" value="1"/>
</dbReference>
<keyword evidence="9" id="KW-1185">Reference proteome</keyword>
<comment type="function">
    <text evidence="6">Transcriptional repressor that regulates multiple aspects of plant growth and development.</text>
</comment>
<evidence type="ECO:0000256" key="3">
    <source>
        <dbReference type="ARBA" id="ARBA00023015"/>
    </source>
</evidence>
<evidence type="ECO:0000313" key="8">
    <source>
        <dbReference type="EMBL" id="EPS73962.1"/>
    </source>
</evidence>
<name>S8EMP2_9LAMI</name>
<accession>S8EMP2</accession>
<evidence type="ECO:0000256" key="1">
    <source>
        <dbReference type="ARBA" id="ARBA00004123"/>
    </source>
</evidence>
<dbReference type="GO" id="GO:0005634">
    <property type="term" value="C:nucleus"/>
    <property type="evidence" value="ECO:0007669"/>
    <property type="project" value="UniProtKB-SubCell"/>
</dbReference>
<dbReference type="GO" id="GO:0045892">
    <property type="term" value="P:negative regulation of DNA-templated transcription"/>
    <property type="evidence" value="ECO:0007669"/>
    <property type="project" value="UniProtKB-UniRule"/>
</dbReference>
<sequence length="91" mass="10565">GVKLRSPRIGTRMAASRKNACRRGVAQSFPVVKSSRDPRRDFRDSMVEMILENNLSESKEFEELLASYLALNSDEYHELIITVFKQIWIDF</sequence>
<dbReference type="OrthoDB" id="914026at2759"/>
<reference evidence="8 9" key="1">
    <citation type="journal article" date="2013" name="BMC Genomics">
        <title>The miniature genome of a carnivorous plant Genlisea aurea contains a low number of genes and short non-coding sequences.</title>
        <authorList>
            <person name="Leushkin E.V."/>
            <person name="Sutormin R.A."/>
            <person name="Nabieva E.R."/>
            <person name="Penin A.A."/>
            <person name="Kondrashov A.S."/>
            <person name="Logacheva M.D."/>
        </authorList>
    </citation>
    <scope>NUCLEOTIDE SEQUENCE [LARGE SCALE GENOMIC DNA]</scope>
</reference>
<dbReference type="Pfam" id="PF04844">
    <property type="entry name" value="Ovate"/>
    <property type="match status" value="1"/>
</dbReference>
<dbReference type="NCBIfam" id="TIGR01568">
    <property type="entry name" value="A_thal_3678"/>
    <property type="match status" value="1"/>
</dbReference>